<keyword evidence="4" id="KW-1185">Reference proteome</keyword>
<protein>
    <submittedName>
        <fullName evidence="3">Uncharacterized protein</fullName>
    </submittedName>
</protein>
<accession>A0A420WWQ0</accession>
<evidence type="ECO:0000313" key="4">
    <source>
        <dbReference type="Proteomes" id="UP000281975"/>
    </source>
</evidence>
<evidence type="ECO:0000256" key="1">
    <source>
        <dbReference type="SAM" id="Coils"/>
    </source>
</evidence>
<sequence length="316" mass="35946">MTATNARTTPDNATQESQTMTTETADTTPSMPQPSRRLLKIRFDYQPTTPAIEALTPEKAHRALDRARSDYLDKRERLKQASGELARLQKTVSAAEAQERQAGKSWRRAFLEGAGQQGREVRDQQKQAGQWRIEAEQKREMIELLTPQVEWLKLHTQLAREEFQRRLRAAQEVTTHHTLLAEAEKLFDGLESGAFRASLSGLFSRISDDLCNDVSYMLQYGLDVSSQPGEGIFTHLNDREGFAVRHEIRKRQYAALGELVWHLLPKTATEQPTALQGIAPLDCEANGKEWGSSLARRRRMKELEETMEYVPGKTQQ</sequence>
<evidence type="ECO:0000256" key="2">
    <source>
        <dbReference type="SAM" id="MobiDB-lite"/>
    </source>
</evidence>
<dbReference type="AlphaFoldDB" id="A0A420WWQ0"/>
<dbReference type="EMBL" id="RBIN01000005">
    <property type="protein sequence ID" value="RKR03546.1"/>
    <property type="molecule type" value="Genomic_DNA"/>
</dbReference>
<keyword evidence="1" id="KW-0175">Coiled coil</keyword>
<gene>
    <name evidence="3" type="ORF">C7446_2071</name>
</gene>
<evidence type="ECO:0000313" key="3">
    <source>
        <dbReference type="EMBL" id="RKR03546.1"/>
    </source>
</evidence>
<proteinExistence type="predicted"/>
<feature type="region of interest" description="Disordered" evidence="2">
    <location>
        <begin position="1"/>
        <end position="37"/>
    </location>
</feature>
<comment type="caution">
    <text evidence="3">The sequence shown here is derived from an EMBL/GenBank/DDBJ whole genome shotgun (WGS) entry which is preliminary data.</text>
</comment>
<feature type="compositionally biased region" description="Polar residues" evidence="2">
    <location>
        <begin position="1"/>
        <end position="30"/>
    </location>
</feature>
<name>A0A420WWQ0_9GAMM</name>
<dbReference type="Proteomes" id="UP000281975">
    <property type="component" value="Unassembled WGS sequence"/>
</dbReference>
<organism evidence="3 4">
    <name type="scientific">Kushneria sinocarnis</name>
    <dbReference type="NCBI Taxonomy" id="595502"/>
    <lineage>
        <taxon>Bacteria</taxon>
        <taxon>Pseudomonadati</taxon>
        <taxon>Pseudomonadota</taxon>
        <taxon>Gammaproteobacteria</taxon>
        <taxon>Oceanospirillales</taxon>
        <taxon>Halomonadaceae</taxon>
        <taxon>Kushneria</taxon>
    </lineage>
</organism>
<reference evidence="3 4" key="1">
    <citation type="submission" date="2018-10" db="EMBL/GenBank/DDBJ databases">
        <title>Genomic Encyclopedia of Type Strains, Phase IV (KMG-IV): sequencing the most valuable type-strain genomes for metagenomic binning, comparative biology and taxonomic classification.</title>
        <authorList>
            <person name="Goeker M."/>
        </authorList>
    </citation>
    <scope>NUCLEOTIDE SEQUENCE [LARGE SCALE GENOMIC DNA]</scope>
    <source>
        <strain evidence="3 4">DSM 23229</strain>
    </source>
</reference>
<feature type="coiled-coil region" evidence="1">
    <location>
        <begin position="64"/>
        <end position="98"/>
    </location>
</feature>